<feature type="transmembrane region" description="Helical" evidence="1">
    <location>
        <begin position="272"/>
        <end position="291"/>
    </location>
</feature>
<feature type="transmembrane region" description="Helical" evidence="1">
    <location>
        <begin position="12"/>
        <end position="35"/>
    </location>
</feature>
<feature type="transmembrane region" description="Helical" evidence="1">
    <location>
        <begin position="404"/>
        <end position="422"/>
    </location>
</feature>
<dbReference type="AlphaFoldDB" id="A0A1Y0INF6"/>
<reference evidence="3" key="1">
    <citation type="submission" date="2017-05" db="EMBL/GenBank/DDBJ databases">
        <authorList>
            <person name="Sung H."/>
        </authorList>
    </citation>
    <scope>NUCLEOTIDE SEQUENCE [LARGE SCALE GENOMIC DNA]</scope>
    <source>
        <strain evidence="3">AR23208</strain>
    </source>
</reference>
<accession>A0A1Y0INF6</accession>
<protein>
    <recommendedName>
        <fullName evidence="4">Glycosyltransferase RgtA/B/C/D-like domain-containing protein</fullName>
    </recommendedName>
</protein>
<keyword evidence="3" id="KW-1185">Reference proteome</keyword>
<keyword evidence="1" id="KW-1133">Transmembrane helix</keyword>
<dbReference type="EMBL" id="CP021434">
    <property type="protein sequence ID" value="ARU62071.1"/>
    <property type="molecule type" value="Genomic_DNA"/>
</dbReference>
<feature type="transmembrane region" description="Helical" evidence="1">
    <location>
        <begin position="181"/>
        <end position="203"/>
    </location>
</feature>
<dbReference type="KEGG" id="tum:CBW65_14435"/>
<dbReference type="Proteomes" id="UP000195437">
    <property type="component" value="Chromosome"/>
</dbReference>
<feature type="transmembrane region" description="Helical" evidence="1">
    <location>
        <begin position="248"/>
        <end position="266"/>
    </location>
</feature>
<evidence type="ECO:0000313" key="2">
    <source>
        <dbReference type="EMBL" id="ARU62071.1"/>
    </source>
</evidence>
<feature type="transmembrane region" description="Helical" evidence="1">
    <location>
        <begin position="374"/>
        <end position="398"/>
    </location>
</feature>
<keyword evidence="1" id="KW-0472">Membrane</keyword>
<sequence>MINKRLQELSLLAGGTIIVFGAAVLLVTALLWAFGIAISTWNLPAGAGLAVVALALGVNRYVEGSLQKAVVFAGVLAFAAVLLWLSVLLGGSYFDVSYDGQGYHTDAVIKLHDGWNPFHQPYTGNVWNDHYAKGSEILAASLYRVTGVLEQGKAWNFLLLAASFLLAFAGLLSWDRQVWRALLAAVVLAWNPVVINQTLTFYIDGQLGSLLLCLLGLGALIAVRGDRWIALVCAMVLVLILNNKFTGVVYAVVLCGGLLALLWAVGKRRVTGGMTAVIAVAFVVGILFVGWNPYLHNTMEKGHPFYPVAGDGKLDIMDRQVPGNLVGLPAWKKLAWSVFAHSENVLATQKAVLKTPFSWTEKEIKAFKGPDPRIGGWGPLFGGAALLGILVVVLSFLLTPWRQALLASGVLLIVALSVLVNPEAWWARFTPQLWLIPALAAAYGLVVSNSRTLQALSLALLVLMGTNSWLTSQEYFVRQGEYTALVEKQLSVLQRVSQKEPIPVVLGTPAHGRRFAEHGVRFLAVKKLACDGQTQLQASTTFVCTPPELKEKKAK</sequence>
<keyword evidence="1" id="KW-0812">Transmembrane</keyword>
<feature type="transmembrane region" description="Helical" evidence="1">
    <location>
        <begin position="41"/>
        <end position="58"/>
    </location>
</feature>
<evidence type="ECO:0008006" key="4">
    <source>
        <dbReference type="Google" id="ProtNLM"/>
    </source>
</evidence>
<gene>
    <name evidence="2" type="ORF">CBW65_14435</name>
</gene>
<dbReference type="RefSeq" id="WP_087457436.1">
    <property type="nucleotide sequence ID" value="NZ_CP021434.1"/>
</dbReference>
<feature type="transmembrane region" description="Helical" evidence="1">
    <location>
        <begin position="209"/>
        <end position="241"/>
    </location>
</feature>
<proteinExistence type="predicted"/>
<feature type="transmembrane region" description="Helical" evidence="1">
    <location>
        <begin position="70"/>
        <end position="94"/>
    </location>
</feature>
<feature type="transmembrane region" description="Helical" evidence="1">
    <location>
        <begin position="154"/>
        <end position="174"/>
    </location>
</feature>
<name>A0A1Y0INF6_9BACL</name>
<evidence type="ECO:0000313" key="3">
    <source>
        <dbReference type="Proteomes" id="UP000195437"/>
    </source>
</evidence>
<dbReference type="OrthoDB" id="5323771at2"/>
<evidence type="ECO:0000256" key="1">
    <source>
        <dbReference type="SAM" id="Phobius"/>
    </source>
</evidence>
<organism evidence="2 3">
    <name type="scientific">Tumebacillus avium</name>
    <dbReference type="NCBI Taxonomy" id="1903704"/>
    <lineage>
        <taxon>Bacteria</taxon>
        <taxon>Bacillati</taxon>
        <taxon>Bacillota</taxon>
        <taxon>Bacilli</taxon>
        <taxon>Bacillales</taxon>
        <taxon>Alicyclobacillaceae</taxon>
        <taxon>Tumebacillus</taxon>
    </lineage>
</organism>